<evidence type="ECO:0000313" key="5">
    <source>
        <dbReference type="EMBL" id="CUI01699.1"/>
    </source>
</evidence>
<dbReference type="InterPro" id="IPR036388">
    <property type="entry name" value="WH-like_DNA-bd_sf"/>
</dbReference>
<dbReference type="PRINTS" id="PR00038">
    <property type="entry name" value="HTHLUXR"/>
</dbReference>
<dbReference type="Gene3D" id="1.10.10.10">
    <property type="entry name" value="Winged helix-like DNA-binding domain superfamily/Winged helix DNA-binding domain"/>
    <property type="match status" value="1"/>
</dbReference>
<keyword evidence="3" id="KW-0804">Transcription</keyword>
<dbReference type="PANTHER" id="PTHR44688">
    <property type="entry name" value="DNA-BINDING TRANSCRIPTIONAL ACTIVATOR DEVR_DOSR"/>
    <property type="match status" value="1"/>
</dbReference>
<reference evidence="5 6" key="1">
    <citation type="submission" date="2015-09" db="EMBL/GenBank/DDBJ databases">
        <authorList>
            <consortium name="Swine Surveillance"/>
        </authorList>
    </citation>
    <scope>NUCLEOTIDE SEQUENCE [LARGE SCALE GENOMIC DNA]</scope>
    <source>
        <strain evidence="5 6">CECT 8399</strain>
    </source>
</reference>
<protein>
    <submittedName>
        <fullName evidence="5">Transcriptional regulatory protein TdiR</fullName>
    </submittedName>
</protein>
<organism evidence="5 6">
    <name type="scientific">Leisingera aquaemixtae</name>
    <dbReference type="NCBI Taxonomy" id="1396826"/>
    <lineage>
        <taxon>Bacteria</taxon>
        <taxon>Pseudomonadati</taxon>
        <taxon>Pseudomonadota</taxon>
        <taxon>Alphaproteobacteria</taxon>
        <taxon>Rhodobacterales</taxon>
        <taxon>Roseobacteraceae</taxon>
        <taxon>Leisingera</taxon>
    </lineage>
</organism>
<sequence>MFDAANMQNTSRTGTSESLDGLARAIELVGQEGFLAALAELCQSASGYDSTFTAAFFPDHPPVELFDNLPDEHSASTIKPYLDFAYFLDPFYNLFLQGVGDRVITLGECAPDDFRASEYYQTFYAGTGLFDETSVFISFGNSAAVVISLGSREEGFQLAADQRAALTALLPCIAALCRRHWPALDPNSLAGSGRMGLHLKKSFDRFASSVLSGREAEIVQLILKGHSSKSIARELGNSPETVKVHRKRIHNKLGITSQGELFSLFLEALTRAPANATDDPLTYLDRPAGGQL</sequence>
<evidence type="ECO:0000256" key="1">
    <source>
        <dbReference type="ARBA" id="ARBA00023015"/>
    </source>
</evidence>
<accession>A0A0P1HE05</accession>
<dbReference type="SUPFAM" id="SSF46894">
    <property type="entry name" value="C-terminal effector domain of the bipartite response regulators"/>
    <property type="match status" value="1"/>
</dbReference>
<evidence type="ECO:0000256" key="2">
    <source>
        <dbReference type="ARBA" id="ARBA00023125"/>
    </source>
</evidence>
<dbReference type="SMART" id="SM00421">
    <property type="entry name" value="HTH_LUXR"/>
    <property type="match status" value="1"/>
</dbReference>
<dbReference type="GO" id="GO:0003677">
    <property type="term" value="F:DNA binding"/>
    <property type="evidence" value="ECO:0007669"/>
    <property type="project" value="UniProtKB-KW"/>
</dbReference>
<dbReference type="PANTHER" id="PTHR44688:SF16">
    <property type="entry name" value="DNA-BINDING TRANSCRIPTIONAL ACTIVATOR DEVR_DOSR"/>
    <property type="match status" value="1"/>
</dbReference>
<proteinExistence type="predicted"/>
<evidence type="ECO:0000313" key="6">
    <source>
        <dbReference type="Proteomes" id="UP000051326"/>
    </source>
</evidence>
<dbReference type="GO" id="GO:0006355">
    <property type="term" value="P:regulation of DNA-templated transcription"/>
    <property type="evidence" value="ECO:0007669"/>
    <property type="project" value="InterPro"/>
</dbReference>
<keyword evidence="1" id="KW-0805">Transcription regulation</keyword>
<dbReference type="CDD" id="cd06170">
    <property type="entry name" value="LuxR_C_like"/>
    <property type="match status" value="1"/>
</dbReference>
<gene>
    <name evidence="5" type="primary">tdiR</name>
    <name evidence="5" type="ORF">PHA8399_03845</name>
</gene>
<dbReference type="EMBL" id="CYSR01000033">
    <property type="protein sequence ID" value="CUI01699.1"/>
    <property type="molecule type" value="Genomic_DNA"/>
</dbReference>
<dbReference type="Pfam" id="PF00196">
    <property type="entry name" value="GerE"/>
    <property type="match status" value="1"/>
</dbReference>
<feature type="domain" description="HTH luxR-type" evidence="4">
    <location>
        <begin position="204"/>
        <end position="269"/>
    </location>
</feature>
<dbReference type="AlphaFoldDB" id="A0A0P1HE05"/>
<dbReference type="InterPro" id="IPR000792">
    <property type="entry name" value="Tscrpt_reg_LuxR_C"/>
</dbReference>
<dbReference type="STRING" id="1396826.PHA8399_03845"/>
<evidence type="ECO:0000256" key="3">
    <source>
        <dbReference type="ARBA" id="ARBA00023163"/>
    </source>
</evidence>
<dbReference type="Proteomes" id="UP000051326">
    <property type="component" value="Unassembled WGS sequence"/>
</dbReference>
<name>A0A0P1HE05_9RHOB</name>
<evidence type="ECO:0000259" key="4">
    <source>
        <dbReference type="PROSITE" id="PS50043"/>
    </source>
</evidence>
<dbReference type="InterPro" id="IPR016032">
    <property type="entry name" value="Sig_transdc_resp-reg_C-effctor"/>
</dbReference>
<dbReference type="RefSeq" id="WP_058287697.1">
    <property type="nucleotide sequence ID" value="NZ_CYSR01000033.1"/>
</dbReference>
<dbReference type="PROSITE" id="PS50043">
    <property type="entry name" value="HTH_LUXR_2"/>
    <property type="match status" value="1"/>
</dbReference>
<keyword evidence="2" id="KW-0238">DNA-binding</keyword>